<keyword evidence="5" id="KW-1185">Reference proteome</keyword>
<reference evidence="4" key="3">
    <citation type="submission" date="2024-09" db="EMBL/GenBank/DDBJ databases">
        <authorList>
            <person name="Sun Q."/>
            <person name="Mori K."/>
        </authorList>
    </citation>
    <scope>NUCLEOTIDE SEQUENCE</scope>
    <source>
        <strain evidence="4">KCTC 42107</strain>
    </source>
</reference>
<sequence length="202" mass="21163">GSTVTSTTTLYVYAQEGIDIVCFDENTFTVTVANVAAPTGNATQTIEGGVATDVTVADLVTDAVTGTVTWYATLEDAQAGTNALAPDTQLVQGATYYATQTIDTCTSVGVFAVTVDIVLDRGGFDVKAFSYYPNPVKDVLNLTYSSEITSVTVFNLLGQKVISQVANATDVRVDMASLADGAYIVNVTSGNTVKTVKVIKKQ</sequence>
<dbReference type="EMBL" id="JBHUMD010000017">
    <property type="protein sequence ID" value="MFD2602182.1"/>
    <property type="molecule type" value="Genomic_DNA"/>
</dbReference>
<feature type="non-terminal residue" evidence="4">
    <location>
        <position position="1"/>
    </location>
</feature>
<dbReference type="InterPro" id="IPR026444">
    <property type="entry name" value="Secre_tail"/>
</dbReference>
<gene>
    <name evidence="3" type="ORF">ACFSR3_08570</name>
    <name evidence="4" type="ORF">ACFSR3_08960</name>
</gene>
<evidence type="ECO:0000313" key="3">
    <source>
        <dbReference type="EMBL" id="MFD2602108.1"/>
    </source>
</evidence>
<protein>
    <submittedName>
        <fullName evidence="4">T9SS type A sorting domain-containing protein</fullName>
    </submittedName>
</protein>
<organism evidence="4 5">
    <name type="scientific">Flavobacterium suzhouense</name>
    <dbReference type="NCBI Taxonomy" id="1529638"/>
    <lineage>
        <taxon>Bacteria</taxon>
        <taxon>Pseudomonadati</taxon>
        <taxon>Bacteroidota</taxon>
        <taxon>Flavobacteriia</taxon>
        <taxon>Flavobacteriales</taxon>
        <taxon>Flavobacteriaceae</taxon>
        <taxon>Flavobacterium</taxon>
    </lineage>
</organism>
<evidence type="ECO:0000256" key="1">
    <source>
        <dbReference type="ARBA" id="ARBA00022729"/>
    </source>
</evidence>
<dbReference type="EMBL" id="JBHUMD010000011">
    <property type="protein sequence ID" value="MFD2602108.1"/>
    <property type="molecule type" value="Genomic_DNA"/>
</dbReference>
<comment type="caution">
    <text evidence="4">The sequence shown here is derived from an EMBL/GenBank/DDBJ whole genome shotgun (WGS) entry which is preliminary data.</text>
</comment>
<dbReference type="Pfam" id="PF18962">
    <property type="entry name" value="Por_Secre_tail"/>
    <property type="match status" value="1"/>
</dbReference>
<feature type="domain" description="Secretion system C-terminal sorting" evidence="2">
    <location>
        <begin position="132"/>
        <end position="199"/>
    </location>
</feature>
<dbReference type="Proteomes" id="UP001597480">
    <property type="component" value="Unassembled WGS sequence"/>
</dbReference>
<proteinExistence type="predicted"/>
<evidence type="ECO:0000259" key="2">
    <source>
        <dbReference type="Pfam" id="PF18962"/>
    </source>
</evidence>
<reference evidence="5" key="2">
    <citation type="journal article" date="2019" name="Int. J. Syst. Evol. Microbiol.">
        <title>The Global Catalogue of Microorganisms (GCM) 10K type strain sequencing project: providing services to taxonomists for standard genome sequencing and annotation.</title>
        <authorList>
            <consortium name="The Broad Institute Genomics Platform"/>
            <consortium name="The Broad Institute Genome Sequencing Center for Infectious Disease"/>
            <person name="Wu L."/>
            <person name="Ma J."/>
        </authorList>
    </citation>
    <scope>NUCLEOTIDE SEQUENCE [LARGE SCALE GENOMIC DNA]</scope>
    <source>
        <strain evidence="5">KCTC 42107</strain>
    </source>
</reference>
<dbReference type="NCBIfam" id="TIGR04183">
    <property type="entry name" value="Por_Secre_tail"/>
    <property type="match status" value="1"/>
</dbReference>
<keyword evidence="1" id="KW-0732">Signal</keyword>
<accession>A0ABW5NWD6</accession>
<reference evidence="4" key="1">
    <citation type="journal article" date="2014" name="Int. J. Syst. Evol. Microbiol.">
        <title>Complete genome of a new Firmicutes species belonging to the dominant human colonic microbiota ('Ruminococcus bicirculans') reveals two chromosomes and a selective capacity to utilize plant glucans.</title>
        <authorList>
            <consortium name="NISC Comparative Sequencing Program"/>
            <person name="Wegmann U."/>
            <person name="Louis P."/>
            <person name="Goesmann A."/>
            <person name="Henrissat B."/>
            <person name="Duncan S.H."/>
            <person name="Flint H.J."/>
        </authorList>
    </citation>
    <scope>NUCLEOTIDE SEQUENCE</scope>
    <source>
        <strain evidence="4">KCTC 42107</strain>
    </source>
</reference>
<evidence type="ECO:0000313" key="4">
    <source>
        <dbReference type="EMBL" id="MFD2602182.1"/>
    </source>
</evidence>
<name>A0ABW5NWD6_9FLAO</name>
<dbReference type="RefSeq" id="WP_379820602.1">
    <property type="nucleotide sequence ID" value="NZ_JBHUMD010000011.1"/>
</dbReference>
<evidence type="ECO:0000313" key="5">
    <source>
        <dbReference type="Proteomes" id="UP001597480"/>
    </source>
</evidence>